<name>A0A6A6FVN1_9PEZI</name>
<organism evidence="2 3">
    <name type="scientific">Cercospora zeae-maydis SCOH1-5</name>
    <dbReference type="NCBI Taxonomy" id="717836"/>
    <lineage>
        <taxon>Eukaryota</taxon>
        <taxon>Fungi</taxon>
        <taxon>Dikarya</taxon>
        <taxon>Ascomycota</taxon>
        <taxon>Pezizomycotina</taxon>
        <taxon>Dothideomycetes</taxon>
        <taxon>Dothideomycetidae</taxon>
        <taxon>Mycosphaerellales</taxon>
        <taxon>Mycosphaerellaceae</taxon>
        <taxon>Cercospora</taxon>
    </lineage>
</organism>
<feature type="compositionally biased region" description="Polar residues" evidence="1">
    <location>
        <begin position="76"/>
        <end position="91"/>
    </location>
</feature>
<evidence type="ECO:0000313" key="2">
    <source>
        <dbReference type="EMBL" id="KAF2217310.1"/>
    </source>
</evidence>
<evidence type="ECO:0000313" key="3">
    <source>
        <dbReference type="Proteomes" id="UP000799539"/>
    </source>
</evidence>
<dbReference type="EMBL" id="ML992663">
    <property type="protein sequence ID" value="KAF2217310.1"/>
    <property type="molecule type" value="Genomic_DNA"/>
</dbReference>
<dbReference type="AlphaFoldDB" id="A0A6A6FVN1"/>
<keyword evidence="3" id="KW-1185">Reference proteome</keyword>
<dbReference type="Proteomes" id="UP000799539">
    <property type="component" value="Unassembled WGS sequence"/>
</dbReference>
<feature type="compositionally biased region" description="Basic residues" evidence="1">
    <location>
        <begin position="94"/>
        <end position="104"/>
    </location>
</feature>
<feature type="compositionally biased region" description="Basic and acidic residues" evidence="1">
    <location>
        <begin position="164"/>
        <end position="182"/>
    </location>
</feature>
<reference evidence="2" key="1">
    <citation type="journal article" date="2020" name="Stud. Mycol.">
        <title>101 Dothideomycetes genomes: a test case for predicting lifestyles and emergence of pathogens.</title>
        <authorList>
            <person name="Haridas S."/>
            <person name="Albert R."/>
            <person name="Binder M."/>
            <person name="Bloem J."/>
            <person name="Labutti K."/>
            <person name="Salamov A."/>
            <person name="Andreopoulos B."/>
            <person name="Baker S."/>
            <person name="Barry K."/>
            <person name="Bills G."/>
            <person name="Bluhm B."/>
            <person name="Cannon C."/>
            <person name="Castanera R."/>
            <person name="Culley D."/>
            <person name="Daum C."/>
            <person name="Ezra D."/>
            <person name="Gonzalez J."/>
            <person name="Henrissat B."/>
            <person name="Kuo A."/>
            <person name="Liang C."/>
            <person name="Lipzen A."/>
            <person name="Lutzoni F."/>
            <person name="Magnuson J."/>
            <person name="Mondo S."/>
            <person name="Nolan M."/>
            <person name="Ohm R."/>
            <person name="Pangilinan J."/>
            <person name="Park H.-J."/>
            <person name="Ramirez L."/>
            <person name="Alfaro M."/>
            <person name="Sun H."/>
            <person name="Tritt A."/>
            <person name="Yoshinaga Y."/>
            <person name="Zwiers L.-H."/>
            <person name="Turgeon B."/>
            <person name="Goodwin S."/>
            <person name="Spatafora J."/>
            <person name="Crous P."/>
            <person name="Grigoriev I."/>
        </authorList>
    </citation>
    <scope>NUCLEOTIDE SEQUENCE</scope>
    <source>
        <strain evidence="2">SCOH1-5</strain>
    </source>
</reference>
<protein>
    <submittedName>
        <fullName evidence="2">Uncharacterized protein</fullName>
    </submittedName>
</protein>
<feature type="region of interest" description="Disordered" evidence="1">
    <location>
        <begin position="124"/>
        <end position="182"/>
    </location>
</feature>
<evidence type="ECO:0000256" key="1">
    <source>
        <dbReference type="SAM" id="MobiDB-lite"/>
    </source>
</evidence>
<proteinExistence type="predicted"/>
<feature type="compositionally biased region" description="Low complexity" evidence="1">
    <location>
        <begin position="146"/>
        <end position="162"/>
    </location>
</feature>
<gene>
    <name evidence="2" type="ORF">CERZMDRAFT_81240</name>
</gene>
<accession>A0A6A6FVN1</accession>
<feature type="region of interest" description="Disordered" evidence="1">
    <location>
        <begin position="63"/>
        <end position="108"/>
    </location>
</feature>
<sequence length="182" mass="20176">MCGGCWSPASVSGPTCWLYPNPVAQAYGKDLSIERIKLTKDMQILLLEYCQSVDLDGTYVQDRSDDLSKSKGGRSLSMSPSGAKENQNTLCLRSPRRRKSRHHSGSLQPYWSRVLPSSIQQFPQSIPATIDSAASEGPQDQQVARPTDTMVSSSPSTVDVTDYIQDHKDDTQSSVHEERIRE</sequence>